<keyword evidence="2 10" id="KW-0812">Transmembrane</keyword>
<evidence type="ECO:0000313" key="14">
    <source>
        <dbReference type="Proteomes" id="UP000198406"/>
    </source>
</evidence>
<sequence>MNFLTLLTFFPLLLARAQDANGVTRIALVPKSIANPYFDVAGDGCIDGALIFGDSMNMQVNCSYVGPLQDDEDILGIQQAEIIADLIDNDLVDGISVSARNAETLLEVINRAVAKGIPVVTFDSDSPDSMRSAYIGTDNTFFGAQLAKVVKQLQPNGGTYALITSLESPNLQERVRGFQEEMKREKGELWREVPGSPADIESNIDIAIEKMQEFANYDPPPTAIVPVMGAPMRSCCWKDFVNEHRDKNITLVSGDAMANQLEFLDRGYVQGLVGQLPYEMGMLSVETLLKLIQKEDIEGDIIGTNVLSHLLIPLELPPMEVDNNLIGSLSIVGLCLFALIAAAAIGFSCWVLVYRNLIIVKAAQPFFLIMVAAGVLVLASSLVPLSFDDNGIPFDPSDTEAKLICMSVPWLASTGFTISFSALFAKTMRVNKIFHSKSRFARVEIQPKDIALPFFGLFTANTLILTLWSVLDPLTYTRQDLPGLDGWDRVIATYGTCKSENVLHYLLPLAAVNLSLLAAANWQAYEARYIESEFSESKYIAMSMASLLQAMLSGIPILFVVRESPQAFYLVIVFMIFIISSAVLLLIFVPKVILAQPFIGRSDGSQRRLIQESIRARAKDARPQRSSNISGLSNPSGGFSAASSCESQGPDGNGVKVNGRESVKSSHSTRGGKNKRNSHFLESLKEDVMIEEDSSPPEAPQNMPQFIGNKTSDSEAWPSECSDVELANTDQAAVNLSSMTSGKTSKLVVPEPPKEHQISNAHLMADHGQKLPPPESARTTVPKKKKPSEYFL</sequence>
<feature type="compositionally biased region" description="Polar residues" evidence="9">
    <location>
        <begin position="702"/>
        <end position="711"/>
    </location>
</feature>
<evidence type="ECO:0000256" key="6">
    <source>
        <dbReference type="ARBA" id="ARBA00023170"/>
    </source>
</evidence>
<name>A0A1Z5JCQ3_FISSO</name>
<dbReference type="Proteomes" id="UP000198406">
    <property type="component" value="Unassembled WGS sequence"/>
</dbReference>
<evidence type="ECO:0000256" key="2">
    <source>
        <dbReference type="ARBA" id="ARBA00022692"/>
    </source>
</evidence>
<dbReference type="Pfam" id="PF00003">
    <property type="entry name" value="7tm_3"/>
    <property type="match status" value="1"/>
</dbReference>
<dbReference type="InterPro" id="IPR002455">
    <property type="entry name" value="GPCR3_GABA-B"/>
</dbReference>
<feature type="transmembrane region" description="Helical" evidence="10">
    <location>
        <begin position="567"/>
        <end position="589"/>
    </location>
</feature>
<dbReference type="GO" id="GO:0004965">
    <property type="term" value="F:G protein-coupled GABA receptor activity"/>
    <property type="evidence" value="ECO:0007669"/>
    <property type="project" value="InterPro"/>
</dbReference>
<dbReference type="Pfam" id="PF13407">
    <property type="entry name" value="Peripla_BP_4"/>
    <property type="match status" value="1"/>
</dbReference>
<keyword evidence="8" id="KW-0807">Transducer</keyword>
<keyword evidence="14" id="KW-1185">Reference proteome</keyword>
<feature type="compositionally biased region" description="Polar residues" evidence="9">
    <location>
        <begin position="624"/>
        <end position="647"/>
    </location>
</feature>
<feature type="transmembrane region" description="Helical" evidence="10">
    <location>
        <begin position="325"/>
        <end position="354"/>
    </location>
</feature>
<evidence type="ECO:0000259" key="12">
    <source>
        <dbReference type="PROSITE" id="PS50259"/>
    </source>
</evidence>
<evidence type="ECO:0000256" key="9">
    <source>
        <dbReference type="SAM" id="MobiDB-lite"/>
    </source>
</evidence>
<comment type="caution">
    <text evidence="13">The sequence shown here is derived from an EMBL/GenBank/DDBJ whole genome shotgun (WGS) entry which is preliminary data.</text>
</comment>
<dbReference type="PRINTS" id="PR00248">
    <property type="entry name" value="GPCRMGR"/>
</dbReference>
<dbReference type="EMBL" id="BDSP01000044">
    <property type="protein sequence ID" value="GAX11784.1"/>
    <property type="molecule type" value="Genomic_DNA"/>
</dbReference>
<evidence type="ECO:0000256" key="8">
    <source>
        <dbReference type="ARBA" id="ARBA00023224"/>
    </source>
</evidence>
<accession>A0A1Z5JCQ3</accession>
<evidence type="ECO:0000256" key="4">
    <source>
        <dbReference type="ARBA" id="ARBA00023040"/>
    </source>
</evidence>
<dbReference type="InterPro" id="IPR017978">
    <property type="entry name" value="GPCR_3_C"/>
</dbReference>
<dbReference type="InParanoid" id="A0A1Z5JCQ3"/>
<dbReference type="GO" id="GO:0038039">
    <property type="term" value="C:G protein-coupled receptor heterodimeric complex"/>
    <property type="evidence" value="ECO:0007669"/>
    <property type="project" value="TreeGrafter"/>
</dbReference>
<dbReference type="PANTHER" id="PTHR10519">
    <property type="entry name" value="GABA-B RECEPTOR"/>
    <property type="match status" value="1"/>
</dbReference>
<dbReference type="CDD" id="cd15047">
    <property type="entry name" value="7tmC_GABA-B-like"/>
    <property type="match status" value="1"/>
</dbReference>
<reference evidence="13 14" key="1">
    <citation type="journal article" date="2015" name="Plant Cell">
        <title>Oil accumulation by the oleaginous diatom Fistulifera solaris as revealed by the genome and transcriptome.</title>
        <authorList>
            <person name="Tanaka T."/>
            <person name="Maeda Y."/>
            <person name="Veluchamy A."/>
            <person name="Tanaka M."/>
            <person name="Abida H."/>
            <person name="Marechal E."/>
            <person name="Bowler C."/>
            <person name="Muto M."/>
            <person name="Sunaga Y."/>
            <person name="Tanaka M."/>
            <person name="Yoshino T."/>
            <person name="Taniguchi T."/>
            <person name="Fukuda Y."/>
            <person name="Nemoto M."/>
            <person name="Matsumoto M."/>
            <person name="Wong P.S."/>
            <person name="Aburatani S."/>
            <person name="Fujibuchi W."/>
        </authorList>
    </citation>
    <scope>NUCLEOTIDE SEQUENCE [LARGE SCALE GENOMIC DNA]</scope>
    <source>
        <strain evidence="13 14">JPCC DA0580</strain>
    </source>
</reference>
<evidence type="ECO:0000256" key="7">
    <source>
        <dbReference type="ARBA" id="ARBA00023180"/>
    </source>
</evidence>
<dbReference type="InterPro" id="IPR028082">
    <property type="entry name" value="Peripla_BP_I"/>
</dbReference>
<feature type="compositionally biased region" description="Polar residues" evidence="9">
    <location>
        <begin position="735"/>
        <end position="744"/>
    </location>
</feature>
<organism evidence="13 14">
    <name type="scientific">Fistulifera solaris</name>
    <name type="common">Oleaginous diatom</name>
    <dbReference type="NCBI Taxonomy" id="1519565"/>
    <lineage>
        <taxon>Eukaryota</taxon>
        <taxon>Sar</taxon>
        <taxon>Stramenopiles</taxon>
        <taxon>Ochrophyta</taxon>
        <taxon>Bacillariophyta</taxon>
        <taxon>Bacillariophyceae</taxon>
        <taxon>Bacillariophycidae</taxon>
        <taxon>Naviculales</taxon>
        <taxon>Naviculaceae</taxon>
        <taxon>Fistulifera</taxon>
    </lineage>
</organism>
<keyword evidence="11" id="KW-0732">Signal</keyword>
<protein>
    <recommendedName>
        <fullName evidence="12">G-protein coupled receptors family 3 profile domain-containing protein</fullName>
    </recommendedName>
</protein>
<evidence type="ECO:0000256" key="11">
    <source>
        <dbReference type="SAM" id="SignalP"/>
    </source>
</evidence>
<proteinExistence type="predicted"/>
<dbReference type="Gene3D" id="3.40.50.2300">
    <property type="match status" value="2"/>
</dbReference>
<gene>
    <name evidence="13" type="ORF">FisN_7Lh168</name>
</gene>
<feature type="region of interest" description="Disordered" evidence="9">
    <location>
        <begin position="735"/>
        <end position="792"/>
    </location>
</feature>
<keyword evidence="4" id="KW-0297">G-protein coupled receptor</keyword>
<feature type="transmembrane region" description="Helical" evidence="10">
    <location>
        <begin position="539"/>
        <end position="561"/>
    </location>
</feature>
<feature type="transmembrane region" description="Helical" evidence="10">
    <location>
        <begin position="366"/>
        <end position="387"/>
    </location>
</feature>
<dbReference type="PANTHER" id="PTHR10519:SF20">
    <property type="entry name" value="G-PROTEIN COUPLED RECEPTOR 156-RELATED"/>
    <property type="match status" value="1"/>
</dbReference>
<feature type="region of interest" description="Disordered" evidence="9">
    <location>
        <begin position="615"/>
        <end position="718"/>
    </location>
</feature>
<evidence type="ECO:0000256" key="5">
    <source>
        <dbReference type="ARBA" id="ARBA00023136"/>
    </source>
</evidence>
<dbReference type="OrthoDB" id="48903at2759"/>
<comment type="subcellular location">
    <subcellularLocation>
        <location evidence="1">Membrane</location>
        <topology evidence="1">Multi-pass membrane protein</topology>
    </subcellularLocation>
</comment>
<feature type="transmembrane region" description="Helical" evidence="10">
    <location>
        <begin position="502"/>
        <end position="519"/>
    </location>
</feature>
<dbReference type="SUPFAM" id="SSF53822">
    <property type="entry name" value="Periplasmic binding protein-like I"/>
    <property type="match status" value="1"/>
</dbReference>
<dbReference type="AlphaFoldDB" id="A0A1Z5JCQ3"/>
<feature type="chain" id="PRO_5012712593" description="G-protein coupled receptors family 3 profile domain-containing protein" evidence="11">
    <location>
        <begin position="23"/>
        <end position="792"/>
    </location>
</feature>
<evidence type="ECO:0000313" key="13">
    <source>
        <dbReference type="EMBL" id="GAX11784.1"/>
    </source>
</evidence>
<feature type="signal peptide" evidence="11">
    <location>
        <begin position="1"/>
        <end position="22"/>
    </location>
</feature>
<evidence type="ECO:0000256" key="1">
    <source>
        <dbReference type="ARBA" id="ARBA00004141"/>
    </source>
</evidence>
<dbReference type="PROSITE" id="PS50259">
    <property type="entry name" value="G_PROTEIN_RECEP_F3_4"/>
    <property type="match status" value="1"/>
</dbReference>
<keyword evidence="5 10" id="KW-0472">Membrane</keyword>
<dbReference type="InterPro" id="IPR000337">
    <property type="entry name" value="GPCR_3"/>
</dbReference>
<keyword evidence="7" id="KW-0325">Glycoprotein</keyword>
<evidence type="ECO:0000256" key="3">
    <source>
        <dbReference type="ARBA" id="ARBA00022989"/>
    </source>
</evidence>
<evidence type="ECO:0000256" key="10">
    <source>
        <dbReference type="SAM" id="Phobius"/>
    </source>
</evidence>
<feature type="transmembrane region" description="Helical" evidence="10">
    <location>
        <begin position="407"/>
        <end position="429"/>
    </location>
</feature>
<feature type="domain" description="G-protein coupled receptors family 3 profile" evidence="12">
    <location>
        <begin position="404"/>
        <end position="594"/>
    </location>
</feature>
<dbReference type="InterPro" id="IPR025997">
    <property type="entry name" value="SBP_2_dom"/>
</dbReference>
<keyword evidence="3 10" id="KW-1133">Transmembrane helix</keyword>
<keyword evidence="6" id="KW-0675">Receptor</keyword>